<dbReference type="STRING" id="454136.NIES2119_04725"/>
<evidence type="ECO:0000259" key="1">
    <source>
        <dbReference type="PROSITE" id="PS51186"/>
    </source>
</evidence>
<proteinExistence type="predicted"/>
<accession>A0A1U7IQE4</accession>
<name>A0A1U7IQE4_9CYAN</name>
<dbReference type="InterPro" id="IPR000182">
    <property type="entry name" value="GNAT_dom"/>
</dbReference>
<dbReference type="InterPro" id="IPR053144">
    <property type="entry name" value="Acetyltransferase_Butenolide"/>
</dbReference>
<evidence type="ECO:0000313" key="2">
    <source>
        <dbReference type="EMBL" id="OKH39588.1"/>
    </source>
</evidence>
<dbReference type="PANTHER" id="PTHR43233">
    <property type="entry name" value="FAMILY N-ACETYLTRANSFERASE, PUTATIVE (AFU_ORTHOLOGUE AFUA_6G03350)-RELATED"/>
    <property type="match status" value="1"/>
</dbReference>
<dbReference type="EMBL" id="MRCE01000004">
    <property type="protein sequence ID" value="OKH39588.1"/>
    <property type="molecule type" value="Genomic_DNA"/>
</dbReference>
<dbReference type="RefSeq" id="WP_073592309.1">
    <property type="nucleotide sequence ID" value="NZ_MRCE01000004.1"/>
</dbReference>
<sequence>MNEELKNRFSISTDKGKLNLETIHNFLKNSYWAENIPLSVVEKCINNSFCFGVYEGDKQVGFGRLITDYATFAYFSDVFILEEYRGLGLGKWLVETMLQHPEVQGLRRWLLATKDAQELYRHFGFQEVKSSDSIVFMEIVRRDVYKSIGLTHSAKFSTRE</sequence>
<protein>
    <submittedName>
        <fullName evidence="2">GNAT family N-acetyltransferase</fullName>
    </submittedName>
</protein>
<evidence type="ECO:0000313" key="3">
    <source>
        <dbReference type="Proteomes" id="UP000185860"/>
    </source>
</evidence>
<feature type="domain" description="N-acetyltransferase" evidence="1">
    <location>
        <begin position="1"/>
        <end position="151"/>
    </location>
</feature>
<keyword evidence="2" id="KW-0808">Transferase</keyword>
<dbReference type="PROSITE" id="PS51186">
    <property type="entry name" value="GNAT"/>
    <property type="match status" value="1"/>
</dbReference>
<dbReference type="GO" id="GO:0016747">
    <property type="term" value="F:acyltransferase activity, transferring groups other than amino-acyl groups"/>
    <property type="evidence" value="ECO:0007669"/>
    <property type="project" value="InterPro"/>
</dbReference>
<dbReference type="Proteomes" id="UP000185860">
    <property type="component" value="Unassembled WGS sequence"/>
</dbReference>
<gene>
    <name evidence="2" type="ORF">NIES2119_04725</name>
</gene>
<dbReference type="Gene3D" id="3.40.630.30">
    <property type="match status" value="1"/>
</dbReference>
<dbReference type="InterPro" id="IPR016181">
    <property type="entry name" value="Acyl_CoA_acyltransferase"/>
</dbReference>
<dbReference type="PANTHER" id="PTHR43233:SF1">
    <property type="entry name" value="FAMILY N-ACETYLTRANSFERASE, PUTATIVE (AFU_ORTHOLOGUE AFUA_6G03350)-RELATED"/>
    <property type="match status" value="1"/>
</dbReference>
<dbReference type="OrthoDB" id="9792929at2"/>
<dbReference type="Pfam" id="PF13508">
    <property type="entry name" value="Acetyltransf_7"/>
    <property type="match status" value="1"/>
</dbReference>
<reference evidence="2 3" key="1">
    <citation type="submission" date="2016-11" db="EMBL/GenBank/DDBJ databases">
        <title>Draft Genome Sequences of Nine Cyanobacterial Strains from Diverse Habitats.</title>
        <authorList>
            <person name="Zhu T."/>
            <person name="Hou S."/>
            <person name="Lu X."/>
            <person name="Hess W.R."/>
        </authorList>
    </citation>
    <scope>NUCLEOTIDE SEQUENCE [LARGE SCALE GENOMIC DNA]</scope>
    <source>
        <strain evidence="2 3">IAM M-71</strain>
    </source>
</reference>
<organism evidence="2 3">
    <name type="scientific">[Phormidium ambiguum] IAM M-71</name>
    <dbReference type="NCBI Taxonomy" id="454136"/>
    <lineage>
        <taxon>Bacteria</taxon>
        <taxon>Bacillati</taxon>
        <taxon>Cyanobacteriota</taxon>
        <taxon>Cyanophyceae</taxon>
        <taxon>Oscillatoriophycideae</taxon>
        <taxon>Aerosakkonematales</taxon>
        <taxon>Aerosakkonemataceae</taxon>
        <taxon>Floridanema</taxon>
    </lineage>
</organism>
<dbReference type="AlphaFoldDB" id="A0A1U7IQE4"/>
<dbReference type="CDD" id="cd04301">
    <property type="entry name" value="NAT_SF"/>
    <property type="match status" value="1"/>
</dbReference>
<dbReference type="SUPFAM" id="SSF55729">
    <property type="entry name" value="Acyl-CoA N-acyltransferases (Nat)"/>
    <property type="match status" value="1"/>
</dbReference>
<comment type="caution">
    <text evidence="2">The sequence shown here is derived from an EMBL/GenBank/DDBJ whole genome shotgun (WGS) entry which is preliminary data.</text>
</comment>